<keyword evidence="4" id="KW-0028">Amino-acid biosynthesis</keyword>
<dbReference type="PROSITE" id="PS00857">
    <property type="entry name" value="PREPHENATE_DEHYDR_1"/>
    <property type="match status" value="1"/>
</dbReference>
<accession>A0A1M4ZLJ0</accession>
<dbReference type="InterPro" id="IPR002701">
    <property type="entry name" value="CM_II_prokaryot"/>
</dbReference>
<proteinExistence type="predicted"/>
<feature type="domain" description="ACT" evidence="11">
    <location>
        <begin position="199"/>
        <end position="273"/>
    </location>
</feature>
<keyword evidence="6" id="KW-0584">Phenylalanine biosynthesis</keyword>
<sequence length="420" mass="45625">MVKRIGYLGPCGTFSELAARQYLARHPAGDVRLVALPSLYEVLAAVARGEVAEGVVPLENSSEGAVNQTQDLLVHTFPDLRIKGEIILPVVHCLMAPPGVKLETIERVLSHPQALAQCREFLSRHLPGVQVVETDSTAAAVQLVASAGASWAAIGPAEAAREYRLEVLVEKINDCTGNATRFVVVGHEDCPWSPGCKTTLLISAAHRPGALYEVLGEFAARGINLTRIESRPSRRRFGEYLFFIDLMGHRCDKPVQEALAAVALRAGLRVLGSYPADDRGMPGDAGFPPEELKEPAGGISGAASIKTGSAGKAMLPSHARREKIEKLRQAIDNVDEQVVELLARRSALVACLGKLKAGIYPVRDPHRESRVLARVSHLARLKGMDPAVVEEIYRLLIRYAVRLQEQQQVEERTSCSPPCR</sequence>
<dbReference type="Pfam" id="PF00800">
    <property type="entry name" value="PDT"/>
    <property type="match status" value="1"/>
</dbReference>
<reference evidence="13" key="1">
    <citation type="submission" date="2016-11" db="EMBL/GenBank/DDBJ databases">
        <authorList>
            <person name="Varghese N."/>
            <person name="Submissions S."/>
        </authorList>
    </citation>
    <scope>NUCLEOTIDE SEQUENCE [LARGE SCALE GENOMIC DNA]</scope>
    <source>
        <strain evidence="13">DSM 11792</strain>
    </source>
</reference>
<evidence type="ECO:0000259" key="11">
    <source>
        <dbReference type="PROSITE" id="PS51671"/>
    </source>
</evidence>
<dbReference type="OrthoDB" id="9802281at2"/>
<dbReference type="Gene3D" id="3.40.190.10">
    <property type="entry name" value="Periplasmic binding protein-like II"/>
    <property type="match status" value="2"/>
</dbReference>
<protein>
    <recommendedName>
        <fullName evidence="3">Prephenate dehydratase</fullName>
        <ecNumber evidence="2">4.2.1.51</ecNumber>
    </recommendedName>
</protein>
<dbReference type="PROSITE" id="PS51671">
    <property type="entry name" value="ACT"/>
    <property type="match status" value="1"/>
</dbReference>
<dbReference type="InterPro" id="IPR036263">
    <property type="entry name" value="Chorismate_II_sf"/>
</dbReference>
<dbReference type="GO" id="GO:0005737">
    <property type="term" value="C:cytoplasm"/>
    <property type="evidence" value="ECO:0007669"/>
    <property type="project" value="TreeGrafter"/>
</dbReference>
<dbReference type="SUPFAM" id="SSF55021">
    <property type="entry name" value="ACT-like"/>
    <property type="match status" value="1"/>
</dbReference>
<dbReference type="SUPFAM" id="SSF48600">
    <property type="entry name" value="Chorismate mutase II"/>
    <property type="match status" value="1"/>
</dbReference>
<dbReference type="PROSITE" id="PS51171">
    <property type="entry name" value="PREPHENATE_DEHYDR_3"/>
    <property type="match status" value="1"/>
</dbReference>
<keyword evidence="5" id="KW-0057">Aromatic amino acid biosynthesis</keyword>
<dbReference type="CDD" id="cd13633">
    <property type="entry name" value="PBP2_Sa-PDT_like"/>
    <property type="match status" value="1"/>
</dbReference>
<dbReference type="GO" id="GO:0004106">
    <property type="term" value="F:chorismate mutase activity"/>
    <property type="evidence" value="ECO:0007669"/>
    <property type="project" value="InterPro"/>
</dbReference>
<dbReference type="PANTHER" id="PTHR21022:SF19">
    <property type="entry name" value="PREPHENATE DEHYDRATASE-RELATED"/>
    <property type="match status" value="1"/>
</dbReference>
<organism evidence="12 13">
    <name type="scientific">Desulfofundulus australicus DSM 11792</name>
    <dbReference type="NCBI Taxonomy" id="1121425"/>
    <lineage>
        <taxon>Bacteria</taxon>
        <taxon>Bacillati</taxon>
        <taxon>Bacillota</taxon>
        <taxon>Clostridia</taxon>
        <taxon>Eubacteriales</taxon>
        <taxon>Peptococcaceae</taxon>
        <taxon>Desulfofundulus</taxon>
    </lineage>
</organism>
<evidence type="ECO:0000256" key="6">
    <source>
        <dbReference type="ARBA" id="ARBA00023222"/>
    </source>
</evidence>
<dbReference type="FunFam" id="3.40.190.10:FF:000034">
    <property type="entry name" value="Chorismate mutase/prephenate dehydratase"/>
    <property type="match status" value="1"/>
</dbReference>
<dbReference type="InterPro" id="IPR036979">
    <property type="entry name" value="CM_dom_sf"/>
</dbReference>
<evidence type="ECO:0000256" key="4">
    <source>
        <dbReference type="ARBA" id="ARBA00022605"/>
    </source>
</evidence>
<evidence type="ECO:0000256" key="5">
    <source>
        <dbReference type="ARBA" id="ARBA00023141"/>
    </source>
</evidence>
<dbReference type="InterPro" id="IPR018528">
    <property type="entry name" value="Preph_deHydtase_CS"/>
</dbReference>
<dbReference type="GO" id="GO:0004664">
    <property type="term" value="F:prephenate dehydratase activity"/>
    <property type="evidence" value="ECO:0007669"/>
    <property type="project" value="UniProtKB-EC"/>
</dbReference>
<dbReference type="InterPro" id="IPR001086">
    <property type="entry name" value="Preph_deHydtase"/>
</dbReference>
<dbReference type="InterPro" id="IPR002912">
    <property type="entry name" value="ACT_dom"/>
</dbReference>
<dbReference type="PROSITE" id="PS51168">
    <property type="entry name" value="CHORISMATE_MUT_2"/>
    <property type="match status" value="1"/>
</dbReference>
<evidence type="ECO:0000256" key="2">
    <source>
        <dbReference type="ARBA" id="ARBA00013147"/>
    </source>
</evidence>
<evidence type="ECO:0000256" key="8">
    <source>
        <dbReference type="ARBA" id="ARBA00047848"/>
    </source>
</evidence>
<keyword evidence="7" id="KW-0456">Lyase</keyword>
<feature type="domain" description="Prephenate dehydratase" evidence="10">
    <location>
        <begin position="4"/>
        <end position="187"/>
    </location>
</feature>
<dbReference type="NCBIfam" id="NF008865">
    <property type="entry name" value="PRK11898.1"/>
    <property type="match status" value="1"/>
</dbReference>
<dbReference type="Gene3D" id="3.30.70.260">
    <property type="match status" value="1"/>
</dbReference>
<evidence type="ECO:0000256" key="7">
    <source>
        <dbReference type="ARBA" id="ARBA00023239"/>
    </source>
</evidence>
<dbReference type="SMART" id="SM00830">
    <property type="entry name" value="CM_2"/>
    <property type="match status" value="1"/>
</dbReference>
<dbReference type="InterPro" id="IPR045865">
    <property type="entry name" value="ACT-like_dom_sf"/>
</dbReference>
<dbReference type="CDD" id="cd04905">
    <property type="entry name" value="ACT_CM-PDT"/>
    <property type="match status" value="1"/>
</dbReference>
<dbReference type="UniPathway" id="UPA00121">
    <property type="reaction ID" value="UER00345"/>
</dbReference>
<evidence type="ECO:0000256" key="3">
    <source>
        <dbReference type="ARBA" id="ARBA00021872"/>
    </source>
</evidence>
<name>A0A1M4ZLJ0_9FIRM</name>
<comment type="catalytic activity">
    <reaction evidence="8">
        <text>prephenate + H(+) = 3-phenylpyruvate + CO2 + H2O</text>
        <dbReference type="Rhea" id="RHEA:21648"/>
        <dbReference type="ChEBI" id="CHEBI:15377"/>
        <dbReference type="ChEBI" id="CHEBI:15378"/>
        <dbReference type="ChEBI" id="CHEBI:16526"/>
        <dbReference type="ChEBI" id="CHEBI:18005"/>
        <dbReference type="ChEBI" id="CHEBI:29934"/>
        <dbReference type="EC" id="4.2.1.51"/>
    </reaction>
</comment>
<evidence type="ECO:0000256" key="1">
    <source>
        <dbReference type="ARBA" id="ARBA00004741"/>
    </source>
</evidence>
<dbReference type="GO" id="GO:0046417">
    <property type="term" value="P:chorismate metabolic process"/>
    <property type="evidence" value="ECO:0007669"/>
    <property type="project" value="InterPro"/>
</dbReference>
<evidence type="ECO:0000259" key="10">
    <source>
        <dbReference type="PROSITE" id="PS51171"/>
    </source>
</evidence>
<dbReference type="Gene3D" id="1.20.59.10">
    <property type="entry name" value="Chorismate mutase"/>
    <property type="match status" value="1"/>
</dbReference>
<dbReference type="PROSITE" id="PS00858">
    <property type="entry name" value="PREPHENATE_DEHYDR_2"/>
    <property type="match status" value="1"/>
</dbReference>
<keyword evidence="13" id="KW-1185">Reference proteome</keyword>
<evidence type="ECO:0000313" key="12">
    <source>
        <dbReference type="EMBL" id="SHF18657.1"/>
    </source>
</evidence>
<dbReference type="Pfam" id="PF01817">
    <property type="entry name" value="CM_2"/>
    <property type="match status" value="1"/>
</dbReference>
<dbReference type="AlphaFoldDB" id="A0A1M4ZLJ0"/>
<feature type="domain" description="Chorismate mutase" evidence="9">
    <location>
        <begin position="318"/>
        <end position="408"/>
    </location>
</feature>
<dbReference type="EMBL" id="FQUW01000017">
    <property type="protein sequence ID" value="SHF18657.1"/>
    <property type="molecule type" value="Genomic_DNA"/>
</dbReference>
<dbReference type="Pfam" id="PF01842">
    <property type="entry name" value="ACT"/>
    <property type="match status" value="1"/>
</dbReference>
<dbReference type="FunFam" id="3.30.70.260:FF:000012">
    <property type="entry name" value="Prephenate dehydratase"/>
    <property type="match status" value="1"/>
</dbReference>
<dbReference type="Proteomes" id="UP000184196">
    <property type="component" value="Unassembled WGS sequence"/>
</dbReference>
<gene>
    <name evidence="12" type="ORF">SAMN02745218_01639</name>
</gene>
<dbReference type="GO" id="GO:0009094">
    <property type="term" value="P:L-phenylalanine biosynthetic process"/>
    <property type="evidence" value="ECO:0007669"/>
    <property type="project" value="UniProtKB-UniPathway"/>
</dbReference>
<dbReference type="EC" id="4.2.1.51" evidence="2"/>
<evidence type="ECO:0000313" key="13">
    <source>
        <dbReference type="Proteomes" id="UP000184196"/>
    </source>
</evidence>
<dbReference type="SUPFAM" id="SSF53850">
    <property type="entry name" value="Periplasmic binding protein-like II"/>
    <property type="match status" value="1"/>
</dbReference>
<dbReference type="PANTHER" id="PTHR21022">
    <property type="entry name" value="PREPHENATE DEHYDRATASE P PROTEIN"/>
    <property type="match status" value="1"/>
</dbReference>
<comment type="pathway">
    <text evidence="1">Amino-acid biosynthesis; L-phenylalanine biosynthesis; phenylpyruvate from prephenate: step 1/1.</text>
</comment>
<evidence type="ECO:0000259" key="9">
    <source>
        <dbReference type="PROSITE" id="PS51168"/>
    </source>
</evidence>